<keyword evidence="2" id="KW-1185">Reference proteome</keyword>
<dbReference type="EMBL" id="AUPZ01000007">
    <property type="protein sequence ID" value="EQB39511.1"/>
    <property type="molecule type" value="Genomic_DNA"/>
</dbReference>
<dbReference type="Proteomes" id="UP000015520">
    <property type="component" value="Unassembled WGS sequence"/>
</dbReference>
<reference evidence="1 2" key="1">
    <citation type="submission" date="2013-07" db="EMBL/GenBank/DDBJ databases">
        <title>Sulfurimonas hongkongensis AST-10 Genome Sequencing.</title>
        <authorList>
            <person name="Cai L."/>
            <person name="Zhang T."/>
        </authorList>
    </citation>
    <scope>NUCLEOTIDE SEQUENCE [LARGE SCALE GENOMIC DNA]</scope>
    <source>
        <strain evidence="1 2">AST-10</strain>
    </source>
</reference>
<comment type="caution">
    <text evidence="1">The sequence shown here is derived from an EMBL/GenBank/DDBJ whole genome shotgun (WGS) entry which is preliminary data.</text>
</comment>
<proteinExistence type="predicted"/>
<evidence type="ECO:0008006" key="3">
    <source>
        <dbReference type="Google" id="ProtNLM"/>
    </source>
</evidence>
<dbReference type="eggNOG" id="ENOG5031AX0">
    <property type="taxonomic scope" value="Bacteria"/>
</dbReference>
<organism evidence="1 2">
    <name type="scientific">Sulfurimonas hongkongensis</name>
    <dbReference type="NCBI Taxonomy" id="1172190"/>
    <lineage>
        <taxon>Bacteria</taxon>
        <taxon>Pseudomonadati</taxon>
        <taxon>Campylobacterota</taxon>
        <taxon>Epsilonproteobacteria</taxon>
        <taxon>Campylobacterales</taxon>
        <taxon>Sulfurimonadaceae</taxon>
        <taxon>Sulfurimonas</taxon>
    </lineage>
</organism>
<evidence type="ECO:0000313" key="2">
    <source>
        <dbReference type="Proteomes" id="UP000015520"/>
    </source>
</evidence>
<name>T0JMX8_9BACT</name>
<gene>
    <name evidence="1" type="ORF">M947_05815</name>
</gene>
<evidence type="ECO:0000313" key="1">
    <source>
        <dbReference type="EMBL" id="EQB39511.1"/>
    </source>
</evidence>
<dbReference type="AlphaFoldDB" id="T0JMX8"/>
<sequence>MENIPNVNQIIIDEIRDLRKAVDIILRKLNEVDLTDEFNIRGQKKAAKLLNISVETLQDRLKEGKRLKENIHYRVTISKSGRKRYFFNQSALLLIKGLI</sequence>
<accession>T0JMX8</accession>
<dbReference type="RefSeq" id="WP_021287431.1">
    <property type="nucleotide sequence ID" value="NZ_AUPZ01000007.1"/>
</dbReference>
<protein>
    <recommendedName>
        <fullName evidence="3">Helix-turn-helix domain-containing protein</fullName>
    </recommendedName>
</protein>